<evidence type="ECO:0000313" key="3">
    <source>
        <dbReference type="Proteomes" id="UP000678393"/>
    </source>
</evidence>
<gene>
    <name evidence="2" type="ORF">CUNI_LOCUS2781</name>
</gene>
<reference evidence="2" key="1">
    <citation type="submission" date="2021-04" db="EMBL/GenBank/DDBJ databases">
        <authorList>
            <consortium name="Molecular Ecology Group"/>
        </authorList>
    </citation>
    <scope>NUCLEOTIDE SEQUENCE</scope>
</reference>
<dbReference type="GO" id="GO:0016810">
    <property type="term" value="F:hydrolase activity, acting on carbon-nitrogen (but not peptide) bonds"/>
    <property type="evidence" value="ECO:0007669"/>
    <property type="project" value="InterPro"/>
</dbReference>
<feature type="domain" description="NodB homology" evidence="1">
    <location>
        <begin position="1"/>
        <end position="111"/>
    </location>
</feature>
<dbReference type="Gene3D" id="3.20.20.370">
    <property type="entry name" value="Glycoside hydrolase/deacetylase"/>
    <property type="match status" value="1"/>
</dbReference>
<keyword evidence="3" id="KW-1185">Reference proteome</keyword>
<dbReference type="Proteomes" id="UP000678393">
    <property type="component" value="Unassembled WGS sequence"/>
</dbReference>
<dbReference type="OrthoDB" id="504708at2759"/>
<accession>A0A8S3YIZ5</accession>
<dbReference type="PANTHER" id="PTHR45985:SF3">
    <property type="entry name" value="CHITIN DEACETYLASE-LIKE 4"/>
    <property type="match status" value="1"/>
</dbReference>
<organism evidence="2 3">
    <name type="scientific">Candidula unifasciata</name>
    <dbReference type="NCBI Taxonomy" id="100452"/>
    <lineage>
        <taxon>Eukaryota</taxon>
        <taxon>Metazoa</taxon>
        <taxon>Spiralia</taxon>
        <taxon>Lophotrochozoa</taxon>
        <taxon>Mollusca</taxon>
        <taxon>Gastropoda</taxon>
        <taxon>Heterobranchia</taxon>
        <taxon>Euthyneura</taxon>
        <taxon>Panpulmonata</taxon>
        <taxon>Eupulmonata</taxon>
        <taxon>Stylommatophora</taxon>
        <taxon>Helicina</taxon>
        <taxon>Helicoidea</taxon>
        <taxon>Geomitridae</taxon>
        <taxon>Candidula</taxon>
    </lineage>
</organism>
<dbReference type="SUPFAM" id="SSF88713">
    <property type="entry name" value="Glycoside hydrolase/deacetylase"/>
    <property type="match status" value="1"/>
</dbReference>
<name>A0A8S3YIZ5_9EUPU</name>
<dbReference type="GO" id="GO:0005975">
    <property type="term" value="P:carbohydrate metabolic process"/>
    <property type="evidence" value="ECO:0007669"/>
    <property type="project" value="InterPro"/>
</dbReference>
<dbReference type="EMBL" id="CAJHNH020000369">
    <property type="protein sequence ID" value="CAG5117223.1"/>
    <property type="molecule type" value="Genomic_DNA"/>
</dbReference>
<protein>
    <recommendedName>
        <fullName evidence="1">NodB homology domain-containing protein</fullName>
    </recommendedName>
</protein>
<dbReference type="InterPro" id="IPR052740">
    <property type="entry name" value="CE4"/>
</dbReference>
<dbReference type="InterPro" id="IPR002509">
    <property type="entry name" value="NODB_dom"/>
</dbReference>
<evidence type="ECO:0000313" key="2">
    <source>
        <dbReference type="EMBL" id="CAG5117223.1"/>
    </source>
</evidence>
<comment type="caution">
    <text evidence="2">The sequence shown here is derived from an EMBL/GenBank/DDBJ whole genome shotgun (WGS) entry which is preliminary data.</text>
</comment>
<dbReference type="Pfam" id="PF01522">
    <property type="entry name" value="Polysacc_deac_1"/>
    <property type="match status" value="1"/>
</dbReference>
<sequence length="285" mass="32287">MVMLTFDDSINIQNINFYKELFNGSLKNPNGCPIKSTYFVSGDNSDYQMVKKLSKQGHEIASHTLSHRSPTTWWADAGSENWEHEIVGMKNQLHEKAGVPLKDVVGMRAPFLQVGGDGQYTMLKENKFRYDSSMVTGYLYSNNQPPVWPFTLDTPPDGTTCNISPCPTRSYPGLWEVPLVRWYGSNHIACAMPDACTVDSGHKNVRKFIDQNFDRHYKTNRAPFGIFIHAAWFSRTEGVFEALKGFLTSLTNKEDVWIVTVSQALDWIQHPVRLPALNAIDSWAC</sequence>
<dbReference type="InterPro" id="IPR011330">
    <property type="entry name" value="Glyco_hydro/deAcase_b/a-brl"/>
</dbReference>
<dbReference type="PANTHER" id="PTHR45985">
    <property type="match status" value="1"/>
</dbReference>
<proteinExistence type="predicted"/>
<evidence type="ECO:0000259" key="1">
    <source>
        <dbReference type="Pfam" id="PF01522"/>
    </source>
</evidence>
<dbReference type="AlphaFoldDB" id="A0A8S3YIZ5"/>